<name>A0A167X5L9_9HYPO</name>
<keyword evidence="3" id="KW-1185">Reference proteome</keyword>
<feature type="region of interest" description="Disordered" evidence="1">
    <location>
        <begin position="296"/>
        <end position="319"/>
    </location>
</feature>
<dbReference type="InterPro" id="IPR011009">
    <property type="entry name" value="Kinase-like_dom_sf"/>
</dbReference>
<feature type="compositionally biased region" description="Basic and acidic residues" evidence="1">
    <location>
        <begin position="305"/>
        <end position="317"/>
    </location>
</feature>
<evidence type="ECO:0000313" key="3">
    <source>
        <dbReference type="Proteomes" id="UP000076874"/>
    </source>
</evidence>
<evidence type="ECO:0000256" key="1">
    <source>
        <dbReference type="SAM" id="MobiDB-lite"/>
    </source>
</evidence>
<dbReference type="SUPFAM" id="SSF56112">
    <property type="entry name" value="Protein kinase-like (PK-like)"/>
    <property type="match status" value="1"/>
</dbReference>
<dbReference type="AlphaFoldDB" id="A0A167X5L9"/>
<sequence length="381" mass="42425">MCFWRRKKRWATRTAPDDADAFLRQQAENITIEELRAARRSGAGQHGVNGFVYPPVAPLFFVKYASHGLEEAANQQFVYDALQAMPAEQRQGVRVPKIYRVLHNGFIIMELVRGKTLKELIEAWKIAGEPGPVSWPYFAKVSQGLQLLASLSPPAGAAPGPVGGGTIRHPFFVKADFYAPMVYDSIDTLEHYLNQASLQTGLVVTLLWRKLFFPVNNQGEGADSLCIIDFSDAGFLPPEFLAYALAQPVANESLWASRSLARDFNFFDETSRFAVSEKTVKDISSVATLTLIPPHELASEDDGGEAERGPKKGREAEIATGTRSVRQTWPWRLWLQGNGMCCRVPYSHCWDTYPVIEALSLIPPIPRVDMDGPRDSDTILQ</sequence>
<evidence type="ECO:0000313" key="2">
    <source>
        <dbReference type="EMBL" id="OAA64557.1"/>
    </source>
</evidence>
<dbReference type="EMBL" id="AZHD01000004">
    <property type="protein sequence ID" value="OAA64557.1"/>
    <property type="molecule type" value="Genomic_DNA"/>
</dbReference>
<accession>A0A167X5L9</accession>
<dbReference type="Proteomes" id="UP000076874">
    <property type="component" value="Unassembled WGS sequence"/>
</dbReference>
<gene>
    <name evidence="2" type="ORF">SPI_03204</name>
</gene>
<comment type="caution">
    <text evidence="2">The sequence shown here is derived from an EMBL/GenBank/DDBJ whole genome shotgun (WGS) entry which is preliminary data.</text>
</comment>
<evidence type="ECO:0008006" key="4">
    <source>
        <dbReference type="Google" id="ProtNLM"/>
    </source>
</evidence>
<protein>
    <recommendedName>
        <fullName evidence="4">Protein kinase-like domain protein</fullName>
    </recommendedName>
</protein>
<organism evidence="2 3">
    <name type="scientific">Niveomyces insectorum RCEF 264</name>
    <dbReference type="NCBI Taxonomy" id="1081102"/>
    <lineage>
        <taxon>Eukaryota</taxon>
        <taxon>Fungi</taxon>
        <taxon>Dikarya</taxon>
        <taxon>Ascomycota</taxon>
        <taxon>Pezizomycotina</taxon>
        <taxon>Sordariomycetes</taxon>
        <taxon>Hypocreomycetidae</taxon>
        <taxon>Hypocreales</taxon>
        <taxon>Cordycipitaceae</taxon>
        <taxon>Niveomyces</taxon>
    </lineage>
</organism>
<reference evidence="2 3" key="1">
    <citation type="journal article" date="2016" name="Genome Biol. Evol.">
        <title>Divergent and convergent evolution of fungal pathogenicity.</title>
        <authorList>
            <person name="Shang Y."/>
            <person name="Xiao G."/>
            <person name="Zheng P."/>
            <person name="Cen K."/>
            <person name="Zhan S."/>
            <person name="Wang C."/>
        </authorList>
    </citation>
    <scope>NUCLEOTIDE SEQUENCE [LARGE SCALE GENOMIC DNA]</scope>
    <source>
        <strain evidence="2 3">RCEF 264</strain>
    </source>
</reference>
<proteinExistence type="predicted"/>
<dbReference type="OrthoDB" id="3250044at2759"/>